<dbReference type="AlphaFoldDB" id="A0A834WDN5"/>
<feature type="region of interest" description="Disordered" evidence="1">
    <location>
        <begin position="37"/>
        <end position="73"/>
    </location>
</feature>
<evidence type="ECO:0000256" key="1">
    <source>
        <dbReference type="SAM" id="MobiDB-lite"/>
    </source>
</evidence>
<feature type="region of interest" description="Disordered" evidence="1">
    <location>
        <begin position="1"/>
        <end position="23"/>
    </location>
</feature>
<protein>
    <submittedName>
        <fullName evidence="2">Uncharacterized protein</fullName>
    </submittedName>
</protein>
<reference evidence="2" key="1">
    <citation type="submission" date="2020-09" db="EMBL/GenBank/DDBJ databases">
        <title>Genome-Enabled Discovery of Anthraquinone Biosynthesis in Senna tora.</title>
        <authorList>
            <person name="Kang S.-H."/>
            <person name="Pandey R.P."/>
            <person name="Lee C.-M."/>
            <person name="Sim J.-S."/>
            <person name="Jeong J.-T."/>
            <person name="Choi B.-S."/>
            <person name="Jung M."/>
            <person name="Ginzburg D."/>
            <person name="Zhao K."/>
            <person name="Won S.Y."/>
            <person name="Oh T.-J."/>
            <person name="Yu Y."/>
            <person name="Kim N.-H."/>
            <person name="Lee O.R."/>
            <person name="Lee T.-H."/>
            <person name="Bashyal P."/>
            <person name="Kim T.-S."/>
            <person name="Lee W.-H."/>
            <person name="Kawkins C."/>
            <person name="Kim C.-K."/>
            <person name="Kim J.S."/>
            <person name="Ahn B.O."/>
            <person name="Rhee S.Y."/>
            <person name="Sohng J.K."/>
        </authorList>
    </citation>
    <scope>NUCLEOTIDE SEQUENCE</scope>
    <source>
        <tissue evidence="2">Leaf</tissue>
    </source>
</reference>
<organism evidence="2 3">
    <name type="scientific">Senna tora</name>
    <dbReference type="NCBI Taxonomy" id="362788"/>
    <lineage>
        <taxon>Eukaryota</taxon>
        <taxon>Viridiplantae</taxon>
        <taxon>Streptophyta</taxon>
        <taxon>Embryophyta</taxon>
        <taxon>Tracheophyta</taxon>
        <taxon>Spermatophyta</taxon>
        <taxon>Magnoliopsida</taxon>
        <taxon>eudicotyledons</taxon>
        <taxon>Gunneridae</taxon>
        <taxon>Pentapetalae</taxon>
        <taxon>rosids</taxon>
        <taxon>fabids</taxon>
        <taxon>Fabales</taxon>
        <taxon>Fabaceae</taxon>
        <taxon>Caesalpinioideae</taxon>
        <taxon>Cassia clade</taxon>
        <taxon>Senna</taxon>
    </lineage>
</organism>
<evidence type="ECO:0000313" key="3">
    <source>
        <dbReference type="Proteomes" id="UP000634136"/>
    </source>
</evidence>
<dbReference type="EMBL" id="JAAIUW010000010">
    <property type="protein sequence ID" value="KAF7813364.1"/>
    <property type="molecule type" value="Genomic_DNA"/>
</dbReference>
<feature type="compositionally biased region" description="Polar residues" evidence="1">
    <location>
        <begin position="1"/>
        <end position="17"/>
    </location>
</feature>
<accession>A0A834WDN5</accession>
<feature type="compositionally biased region" description="Basic and acidic residues" evidence="1">
    <location>
        <begin position="38"/>
        <end position="58"/>
    </location>
</feature>
<gene>
    <name evidence="2" type="ORF">G2W53_034340</name>
</gene>
<name>A0A834WDN5_9FABA</name>
<proteinExistence type="predicted"/>
<sequence>MSSRNLDLSSGVQSSSKGDPCQTFDRCSELVGRLTGELVERESNREEKSRRESKRDYSIYKSNPKHYPWSPPPPLLMDLCKSHKLSSRNLDLSLGVKSSSNI</sequence>
<dbReference type="Proteomes" id="UP000634136">
    <property type="component" value="Unassembled WGS sequence"/>
</dbReference>
<comment type="caution">
    <text evidence="2">The sequence shown here is derived from an EMBL/GenBank/DDBJ whole genome shotgun (WGS) entry which is preliminary data.</text>
</comment>
<evidence type="ECO:0000313" key="2">
    <source>
        <dbReference type="EMBL" id="KAF7813364.1"/>
    </source>
</evidence>
<keyword evidence="3" id="KW-1185">Reference proteome</keyword>